<name>A0A8J2SLB7_9STRA</name>
<evidence type="ECO:0000313" key="3">
    <source>
        <dbReference type="Proteomes" id="UP000789595"/>
    </source>
</evidence>
<evidence type="ECO:0000256" key="1">
    <source>
        <dbReference type="SAM" id="SignalP"/>
    </source>
</evidence>
<comment type="caution">
    <text evidence="2">The sequence shown here is derived from an EMBL/GenBank/DDBJ whole genome shotgun (WGS) entry which is preliminary data.</text>
</comment>
<dbReference type="EMBL" id="CAKKNE010000004">
    <property type="protein sequence ID" value="CAH0374528.1"/>
    <property type="molecule type" value="Genomic_DNA"/>
</dbReference>
<proteinExistence type="predicted"/>
<organism evidence="2 3">
    <name type="scientific">Pelagomonas calceolata</name>
    <dbReference type="NCBI Taxonomy" id="35677"/>
    <lineage>
        <taxon>Eukaryota</taxon>
        <taxon>Sar</taxon>
        <taxon>Stramenopiles</taxon>
        <taxon>Ochrophyta</taxon>
        <taxon>Pelagophyceae</taxon>
        <taxon>Pelagomonadales</taxon>
        <taxon>Pelagomonadaceae</taxon>
        <taxon>Pelagomonas</taxon>
    </lineage>
</organism>
<protein>
    <recommendedName>
        <fullName evidence="4">Hexosyltransferase</fullName>
    </recommendedName>
</protein>
<dbReference type="Proteomes" id="UP000789595">
    <property type="component" value="Unassembled WGS sequence"/>
</dbReference>
<reference evidence="2" key="1">
    <citation type="submission" date="2021-11" db="EMBL/GenBank/DDBJ databases">
        <authorList>
            <consortium name="Genoscope - CEA"/>
            <person name="William W."/>
        </authorList>
    </citation>
    <scope>NUCLEOTIDE SEQUENCE</scope>
</reference>
<accession>A0A8J2SLB7</accession>
<feature type="signal peptide" evidence="1">
    <location>
        <begin position="1"/>
        <end position="16"/>
    </location>
</feature>
<feature type="chain" id="PRO_5035281096" description="Hexosyltransferase" evidence="1">
    <location>
        <begin position="17"/>
        <end position="325"/>
    </location>
</feature>
<evidence type="ECO:0000313" key="2">
    <source>
        <dbReference type="EMBL" id="CAH0374528.1"/>
    </source>
</evidence>
<evidence type="ECO:0008006" key="4">
    <source>
        <dbReference type="Google" id="ProtNLM"/>
    </source>
</evidence>
<keyword evidence="3" id="KW-1185">Reference proteome</keyword>
<sequence length="325" mass="35414">MRRAALALAAAACALGAKQPEAATREAGHGKPRKKYGKPYPETKAACGVVMFGTGDDYIQYSARNAQRIAALAPGKNWCAAQPDLDRVLVVYFHDNKKADTLVRKGLGGAAPRFELFYLGTRAKPRMAKFEALPGTKRWARDYKWLRPQYYKRSPFRTTLNMDGDAVPCGARLVEAFRAFAESKAAVAGLWHVGASYSGLNTGFMAWDKEKADPLLAAWADDMRRAILANRTIRHDQPSLAAALNATSGVKVLRFSEANVCRVCRADKEGHCASTCAADSCWVDHRDWGPNYNKAGIDGIAKVDGGTKVSKWKLTPAPAEHEAPG</sequence>
<gene>
    <name evidence="2" type="ORF">PECAL_4P18160</name>
</gene>
<dbReference type="AlphaFoldDB" id="A0A8J2SLB7"/>
<keyword evidence="1" id="KW-0732">Signal</keyword>